<evidence type="ECO:0000256" key="1">
    <source>
        <dbReference type="SAM" id="Phobius"/>
    </source>
</evidence>
<reference evidence="2 3" key="1">
    <citation type="submission" date="2023-05" db="EMBL/GenBank/DDBJ databases">
        <title>Marinobacter albus sp. nov., a marine bacterium isolated from sand in a coastal intertidal zone of huludao.</title>
        <authorList>
            <person name="Deng T."/>
        </authorList>
    </citation>
    <scope>NUCLEOTIDE SEQUENCE [LARGE SCALE GENOMIC DNA]</scope>
    <source>
        <strain evidence="2 3">M216</strain>
    </source>
</reference>
<dbReference type="RefSeq" id="WP_285368815.1">
    <property type="nucleotide sequence ID" value="NZ_JASSQD010000003.1"/>
</dbReference>
<comment type="caution">
    <text evidence="2">The sequence shown here is derived from an EMBL/GenBank/DDBJ whole genome shotgun (WGS) entry which is preliminary data.</text>
</comment>
<keyword evidence="1" id="KW-1133">Transmembrane helix</keyword>
<evidence type="ECO:0000313" key="3">
    <source>
        <dbReference type="Proteomes" id="UP001223547"/>
    </source>
</evidence>
<gene>
    <name evidence="2" type="ORF">QQF73_15975</name>
</gene>
<dbReference type="Proteomes" id="UP001223547">
    <property type="component" value="Unassembled WGS sequence"/>
</dbReference>
<name>A0ABT7HGV4_9GAMM</name>
<accession>A0ABT7HGV4</accession>
<feature type="transmembrane region" description="Helical" evidence="1">
    <location>
        <begin position="6"/>
        <end position="25"/>
    </location>
</feature>
<dbReference type="EMBL" id="JASSQD010000003">
    <property type="protein sequence ID" value="MDK9559132.1"/>
    <property type="molecule type" value="Genomic_DNA"/>
</dbReference>
<keyword evidence="1" id="KW-0812">Transmembrane</keyword>
<evidence type="ECO:0000313" key="2">
    <source>
        <dbReference type="EMBL" id="MDK9559132.1"/>
    </source>
</evidence>
<sequence length="174" mass="20078">MDAGDYIALGSAGIALVSMAVTIYFSSKASSASQESLRNANKANNIAIGQTETSLREQIMNARNRMEDCGFKIQDFLKGRKKDDLSEEELPHLEFLESTWRSSTESYLNSYEDACGKYLDNKTDKERFKKAYINEVKNICDPKRTSFERLMHPEATSNFEAIWKVYREWHRHEK</sequence>
<proteinExistence type="predicted"/>
<evidence type="ECO:0008006" key="4">
    <source>
        <dbReference type="Google" id="ProtNLM"/>
    </source>
</evidence>
<keyword evidence="1" id="KW-0472">Membrane</keyword>
<protein>
    <recommendedName>
        <fullName evidence="4">DUF4760 domain-containing protein</fullName>
    </recommendedName>
</protein>
<keyword evidence="3" id="KW-1185">Reference proteome</keyword>
<organism evidence="2 3">
    <name type="scientific">Marinobacter albus</name>
    <dbReference type="NCBI Taxonomy" id="3030833"/>
    <lineage>
        <taxon>Bacteria</taxon>
        <taxon>Pseudomonadati</taxon>
        <taxon>Pseudomonadota</taxon>
        <taxon>Gammaproteobacteria</taxon>
        <taxon>Pseudomonadales</taxon>
        <taxon>Marinobacteraceae</taxon>
        <taxon>Marinobacter</taxon>
    </lineage>
</organism>